<accession>A0AAD5M1D7</accession>
<gene>
    <name evidence="1" type="ORF">KIN20_006182</name>
</gene>
<evidence type="ECO:0000313" key="1">
    <source>
        <dbReference type="EMBL" id="KAJ1350400.1"/>
    </source>
</evidence>
<dbReference type="Proteomes" id="UP001196413">
    <property type="component" value="Unassembled WGS sequence"/>
</dbReference>
<dbReference type="EMBL" id="JAHQIW010000854">
    <property type="protein sequence ID" value="KAJ1350400.1"/>
    <property type="molecule type" value="Genomic_DNA"/>
</dbReference>
<reference evidence="1" key="1">
    <citation type="submission" date="2021-06" db="EMBL/GenBank/DDBJ databases">
        <title>Parelaphostrongylus tenuis whole genome reference sequence.</title>
        <authorList>
            <person name="Garwood T.J."/>
            <person name="Larsen P.A."/>
            <person name="Fountain-Jones N.M."/>
            <person name="Garbe J.R."/>
            <person name="Macchietto M.G."/>
            <person name="Kania S.A."/>
            <person name="Gerhold R.W."/>
            <person name="Richards J.E."/>
            <person name="Wolf T.M."/>
        </authorList>
    </citation>
    <scope>NUCLEOTIDE SEQUENCE</scope>
    <source>
        <strain evidence="1">MNPRO001-30</strain>
        <tissue evidence="1">Meninges</tissue>
    </source>
</reference>
<evidence type="ECO:0000313" key="2">
    <source>
        <dbReference type="Proteomes" id="UP001196413"/>
    </source>
</evidence>
<name>A0AAD5M1D7_PARTN</name>
<proteinExistence type="predicted"/>
<protein>
    <submittedName>
        <fullName evidence="1">Uncharacterized protein</fullName>
    </submittedName>
</protein>
<comment type="caution">
    <text evidence="1">The sequence shown here is derived from an EMBL/GenBank/DDBJ whole genome shotgun (WGS) entry which is preliminary data.</text>
</comment>
<dbReference type="AlphaFoldDB" id="A0AAD5M1D7"/>
<keyword evidence="2" id="KW-1185">Reference proteome</keyword>
<sequence>MKVGSKSIALLSKGCLLKCCRDGNYPTGKEIVIDEQSEQKAYVMSVYTLS</sequence>
<organism evidence="1 2">
    <name type="scientific">Parelaphostrongylus tenuis</name>
    <name type="common">Meningeal worm</name>
    <dbReference type="NCBI Taxonomy" id="148309"/>
    <lineage>
        <taxon>Eukaryota</taxon>
        <taxon>Metazoa</taxon>
        <taxon>Ecdysozoa</taxon>
        <taxon>Nematoda</taxon>
        <taxon>Chromadorea</taxon>
        <taxon>Rhabditida</taxon>
        <taxon>Rhabditina</taxon>
        <taxon>Rhabditomorpha</taxon>
        <taxon>Strongyloidea</taxon>
        <taxon>Metastrongylidae</taxon>
        <taxon>Parelaphostrongylus</taxon>
    </lineage>
</organism>